<dbReference type="Gene3D" id="2.70.70.10">
    <property type="entry name" value="Glucose Permease (Domain IIA)"/>
    <property type="match status" value="1"/>
</dbReference>
<dbReference type="InterPro" id="IPR001996">
    <property type="entry name" value="PTS_IIB_1"/>
</dbReference>
<keyword evidence="8" id="KW-0418">Kinase</keyword>
<dbReference type="RefSeq" id="WP_091496201.1">
    <property type="nucleotide sequence ID" value="NZ_FODJ01000003.1"/>
</dbReference>
<dbReference type="InterPro" id="IPR001127">
    <property type="entry name" value="PTS_EIIA_1_perm"/>
</dbReference>
<dbReference type="GO" id="GO:0016301">
    <property type="term" value="F:kinase activity"/>
    <property type="evidence" value="ECO:0007669"/>
    <property type="project" value="UniProtKB-KW"/>
</dbReference>
<reference evidence="16 17" key="1">
    <citation type="submission" date="2016-10" db="EMBL/GenBank/DDBJ databases">
        <authorList>
            <person name="de Groot N.N."/>
        </authorList>
    </citation>
    <scope>NUCLEOTIDE SEQUENCE [LARGE SCALE GENOMIC DNA]</scope>
    <source>
        <strain evidence="16 17">CGMCC 1.10434</strain>
    </source>
</reference>
<evidence type="ECO:0000256" key="6">
    <source>
        <dbReference type="ARBA" id="ARBA00022683"/>
    </source>
</evidence>
<evidence type="ECO:0000313" key="16">
    <source>
        <dbReference type="EMBL" id="SEO06844.1"/>
    </source>
</evidence>
<evidence type="ECO:0000256" key="3">
    <source>
        <dbReference type="ARBA" id="ARBA00022475"/>
    </source>
</evidence>
<dbReference type="PROSITE" id="PS51103">
    <property type="entry name" value="PTS_EIIC_TYPE_1"/>
    <property type="match status" value="1"/>
</dbReference>
<dbReference type="PROSITE" id="PS51098">
    <property type="entry name" value="PTS_EIIB_TYPE_1"/>
    <property type="match status" value="1"/>
</dbReference>
<dbReference type="InterPro" id="IPR050558">
    <property type="entry name" value="PTS_Sugar-Specific_Components"/>
</dbReference>
<organism evidence="16 17">
    <name type="scientific">Amphibacillus marinus</name>
    <dbReference type="NCBI Taxonomy" id="872970"/>
    <lineage>
        <taxon>Bacteria</taxon>
        <taxon>Bacillati</taxon>
        <taxon>Bacillota</taxon>
        <taxon>Bacilli</taxon>
        <taxon>Bacillales</taxon>
        <taxon>Bacillaceae</taxon>
        <taxon>Amphibacillus</taxon>
    </lineage>
</organism>
<dbReference type="NCBIfam" id="TIGR00830">
    <property type="entry name" value="PTBA"/>
    <property type="match status" value="1"/>
</dbReference>
<dbReference type="PANTHER" id="PTHR30175:SF1">
    <property type="entry name" value="PTS SYSTEM ARBUTIN-, CELLOBIOSE-, AND SALICIN-SPECIFIC EIIBC COMPONENT-RELATED"/>
    <property type="match status" value="1"/>
</dbReference>
<keyword evidence="10 12" id="KW-0472">Membrane</keyword>
<comment type="subcellular location">
    <subcellularLocation>
        <location evidence="1">Cell membrane</location>
        <topology evidence="1">Multi-pass membrane protein</topology>
    </subcellularLocation>
</comment>
<dbReference type="GO" id="GO:0015771">
    <property type="term" value="P:trehalose transport"/>
    <property type="evidence" value="ECO:0007669"/>
    <property type="project" value="TreeGrafter"/>
</dbReference>
<dbReference type="Pfam" id="PF02378">
    <property type="entry name" value="PTS_EIIC"/>
    <property type="match status" value="1"/>
</dbReference>
<dbReference type="PROSITE" id="PS01035">
    <property type="entry name" value="PTS_EIIB_TYPE_1_CYS"/>
    <property type="match status" value="1"/>
</dbReference>
<gene>
    <name evidence="16" type="ORF">SAMN04488134_103275</name>
</gene>
<evidence type="ECO:0000259" key="14">
    <source>
        <dbReference type="PROSITE" id="PS51098"/>
    </source>
</evidence>
<dbReference type="CDD" id="cd00212">
    <property type="entry name" value="PTS_IIB_glc"/>
    <property type="match status" value="1"/>
</dbReference>
<evidence type="ECO:0000259" key="15">
    <source>
        <dbReference type="PROSITE" id="PS51103"/>
    </source>
</evidence>
<name>A0A1H8LP20_9BACI</name>
<dbReference type="NCBIfam" id="TIGR01995">
    <property type="entry name" value="PTS-II-ABC-beta"/>
    <property type="match status" value="1"/>
</dbReference>
<feature type="active site" description="Phosphocysteine intermediate; for EIIB activity" evidence="11">
    <location>
        <position position="26"/>
    </location>
</feature>
<dbReference type="Gene3D" id="3.30.1360.60">
    <property type="entry name" value="Glucose permease domain IIB"/>
    <property type="match status" value="1"/>
</dbReference>
<evidence type="ECO:0000313" key="17">
    <source>
        <dbReference type="Proteomes" id="UP000199300"/>
    </source>
</evidence>
<keyword evidence="7 12" id="KW-0812">Transmembrane</keyword>
<dbReference type="GO" id="GO:0090589">
    <property type="term" value="F:protein-phosphocysteine-trehalose phosphotransferase system transporter activity"/>
    <property type="evidence" value="ECO:0007669"/>
    <property type="project" value="TreeGrafter"/>
</dbReference>
<accession>A0A1H8LP20</accession>
<feature type="domain" description="PTS EIIC type-1" evidence="15">
    <location>
        <begin position="105"/>
        <end position="474"/>
    </location>
</feature>
<dbReference type="InterPro" id="IPR003352">
    <property type="entry name" value="PTS_EIIC"/>
</dbReference>
<evidence type="ECO:0000256" key="4">
    <source>
        <dbReference type="ARBA" id="ARBA00022597"/>
    </source>
</evidence>
<keyword evidence="5" id="KW-0808">Transferase</keyword>
<dbReference type="GO" id="GO:0008982">
    <property type="term" value="F:protein-N(PI)-phosphohistidine-sugar phosphotransferase activity"/>
    <property type="evidence" value="ECO:0007669"/>
    <property type="project" value="InterPro"/>
</dbReference>
<feature type="transmembrane region" description="Helical" evidence="12">
    <location>
        <begin position="146"/>
        <end position="164"/>
    </location>
</feature>
<feature type="transmembrane region" description="Helical" evidence="12">
    <location>
        <begin position="253"/>
        <end position="280"/>
    </location>
</feature>
<keyword evidence="6" id="KW-0598">Phosphotransferase system</keyword>
<dbReference type="PANTHER" id="PTHR30175">
    <property type="entry name" value="PHOSPHOTRANSFERASE SYSTEM TRANSPORT PROTEIN"/>
    <property type="match status" value="1"/>
</dbReference>
<dbReference type="InterPro" id="IPR011297">
    <property type="entry name" value="PTS_IIABC_b_glu"/>
</dbReference>
<evidence type="ECO:0000256" key="12">
    <source>
        <dbReference type="SAM" id="Phobius"/>
    </source>
</evidence>
<feature type="transmembrane region" description="Helical" evidence="12">
    <location>
        <begin position="216"/>
        <end position="241"/>
    </location>
</feature>
<dbReference type="InterPro" id="IPR018113">
    <property type="entry name" value="PTrfase_EIIB_Cys"/>
</dbReference>
<dbReference type="GO" id="GO:0009401">
    <property type="term" value="P:phosphoenolpyruvate-dependent sugar phosphotransferase system"/>
    <property type="evidence" value="ECO:0007669"/>
    <property type="project" value="UniProtKB-KW"/>
</dbReference>
<dbReference type="FunFam" id="3.30.1360.60:FF:000001">
    <property type="entry name" value="PTS system glucose-specific IIBC component PtsG"/>
    <property type="match status" value="1"/>
</dbReference>
<evidence type="ECO:0000256" key="11">
    <source>
        <dbReference type="PROSITE-ProRule" id="PRU00421"/>
    </source>
</evidence>
<dbReference type="EMBL" id="FODJ01000003">
    <property type="protein sequence ID" value="SEO06844.1"/>
    <property type="molecule type" value="Genomic_DNA"/>
</dbReference>
<dbReference type="InterPro" id="IPR013013">
    <property type="entry name" value="PTS_EIIC_1"/>
</dbReference>
<evidence type="ECO:0000256" key="7">
    <source>
        <dbReference type="ARBA" id="ARBA00022692"/>
    </source>
</evidence>
<dbReference type="GO" id="GO:0005886">
    <property type="term" value="C:plasma membrane"/>
    <property type="evidence" value="ECO:0007669"/>
    <property type="project" value="UniProtKB-SubCell"/>
</dbReference>
<keyword evidence="2" id="KW-0813">Transport</keyword>
<dbReference type="InterPro" id="IPR036878">
    <property type="entry name" value="Glu_permease_IIB"/>
</dbReference>
<keyword evidence="17" id="KW-1185">Reference proteome</keyword>
<dbReference type="SUPFAM" id="SSF51261">
    <property type="entry name" value="Duplicated hybrid motif"/>
    <property type="match status" value="1"/>
</dbReference>
<feature type="transmembrane region" description="Helical" evidence="12">
    <location>
        <begin position="110"/>
        <end position="134"/>
    </location>
</feature>
<evidence type="ECO:0000256" key="2">
    <source>
        <dbReference type="ARBA" id="ARBA00022448"/>
    </source>
</evidence>
<evidence type="ECO:0000256" key="5">
    <source>
        <dbReference type="ARBA" id="ARBA00022679"/>
    </source>
</evidence>
<feature type="domain" description="PTS EIIA type-1" evidence="13">
    <location>
        <begin position="511"/>
        <end position="615"/>
    </location>
</feature>
<evidence type="ECO:0000256" key="1">
    <source>
        <dbReference type="ARBA" id="ARBA00004651"/>
    </source>
</evidence>
<feature type="transmembrane region" description="Helical" evidence="12">
    <location>
        <begin position="338"/>
        <end position="358"/>
    </location>
</feature>
<proteinExistence type="predicted"/>
<dbReference type="PROSITE" id="PS51093">
    <property type="entry name" value="PTS_EIIA_TYPE_1"/>
    <property type="match status" value="1"/>
</dbReference>
<sequence>MKHEQLAKDIVHHVGGRENVNSVVHCITRLRFKLKDESKANTDVLKNMDGVVTVMQSGGQYQVVIGNHVSDVYRAVVEVGGFQAEASDANNQSEAKGNLFNRFIDMISGIFTPILGVLAASGMIKGINALFIALEVFTDTSGTYQILNAAGDGLFYFLPVILGYTAMKKFGGTPFLGMTIAMALVYPALEGIPGASEPLYYLFSGTLFESPIYVEFLGIPIILMTYSMSVIPIIISTLFAAKVEKFLKRVIPSVVSMFLVPMFTILLIVPLTFIVIGPIATWASQLLGEVTVWAYDLSPVIAGIFLGGLWLVFVMFGLHWGLVPIAINNFAVNGSDSILALVFVHSFALAGAILAVWIKTKNQKLKGLCAPALISSIFGVTEPAMYGIALPLKKPFIFTLITSAIGGGVLGFFRVTGYVMGGLGVFQFPSFIGPEGFDTAFIASVVATVLGFVVAFLLTYSFGGINIEEANQEMVGDAGKKSVKPEPGQGTAIVVTSPINGEVRALNQIDDAAFKSGALGKGIAIEPMEGKVFAPVAGTVTSLFPTHHAIGITSAEGAEVLIHVGMDTVKLEGKYFSHHVNQGDRVERGQLMLTFDAEKIKQEGYTLTTPVVITNSSGFSFNILEQGNYRVDDVIMELVTN</sequence>
<keyword evidence="3" id="KW-1003">Cell membrane</keyword>
<feature type="transmembrane region" description="Helical" evidence="12">
    <location>
        <begin position="176"/>
        <end position="196"/>
    </location>
</feature>
<evidence type="ECO:0000256" key="9">
    <source>
        <dbReference type="ARBA" id="ARBA00022989"/>
    </source>
</evidence>
<feature type="transmembrane region" description="Helical" evidence="12">
    <location>
        <begin position="396"/>
        <end position="420"/>
    </location>
</feature>
<feature type="transmembrane region" description="Helical" evidence="12">
    <location>
        <begin position="440"/>
        <end position="462"/>
    </location>
</feature>
<feature type="transmembrane region" description="Helical" evidence="12">
    <location>
        <begin position="300"/>
        <end position="326"/>
    </location>
</feature>
<evidence type="ECO:0000259" key="13">
    <source>
        <dbReference type="PROSITE" id="PS51093"/>
    </source>
</evidence>
<dbReference type="STRING" id="872970.SAMN04488134_103275"/>
<keyword evidence="9 12" id="KW-1133">Transmembrane helix</keyword>
<dbReference type="PROSITE" id="PS00371">
    <property type="entry name" value="PTS_EIIA_TYPE_1_HIS"/>
    <property type="match status" value="1"/>
</dbReference>
<dbReference type="InterPro" id="IPR011055">
    <property type="entry name" value="Dup_hybrid_motif"/>
</dbReference>
<feature type="transmembrane region" description="Helical" evidence="12">
    <location>
        <begin position="370"/>
        <end position="389"/>
    </location>
</feature>
<dbReference type="AlphaFoldDB" id="A0A1H8LP20"/>
<dbReference type="FunFam" id="2.70.70.10:FF:000001">
    <property type="entry name" value="PTS system glucose-specific IIA component"/>
    <property type="match status" value="1"/>
</dbReference>
<evidence type="ECO:0000256" key="10">
    <source>
        <dbReference type="ARBA" id="ARBA00023136"/>
    </source>
</evidence>
<feature type="domain" description="PTS EIIB type-1" evidence="14">
    <location>
        <begin position="4"/>
        <end position="86"/>
    </location>
</feature>
<dbReference type="Proteomes" id="UP000199300">
    <property type="component" value="Unassembled WGS sequence"/>
</dbReference>
<protein>
    <submittedName>
        <fullName evidence="16">PTS system, beta-glucosides-specific IIC component</fullName>
    </submittedName>
</protein>
<evidence type="ECO:0000256" key="8">
    <source>
        <dbReference type="ARBA" id="ARBA00022777"/>
    </source>
</evidence>
<keyword evidence="4" id="KW-0762">Sugar transport</keyword>
<dbReference type="Pfam" id="PF00367">
    <property type="entry name" value="PTS_EIIB"/>
    <property type="match status" value="1"/>
</dbReference>
<dbReference type="OrthoDB" id="9769191at2"/>
<dbReference type="Pfam" id="PF00358">
    <property type="entry name" value="PTS_EIIA_1"/>
    <property type="match status" value="1"/>
</dbReference>
<dbReference type="SUPFAM" id="SSF55604">
    <property type="entry name" value="Glucose permease domain IIB"/>
    <property type="match status" value="1"/>
</dbReference>